<accession>A0A5N6TCR9</accession>
<protein>
    <submittedName>
        <fullName evidence="1">Uncharacterized protein</fullName>
    </submittedName>
</protein>
<dbReference type="AlphaFoldDB" id="A0A5N6TCR9"/>
<sequence>MSRSPGWICIFALAERMHLQEAEVKNASLYNKDVGNESAEKKKKKKKKKNPFLLIGTRKSRGLVVVGRQIVLYFVLKPRYICNVHGFVCNRPNKNCNHELPRRTMVQFLKRRKTKRRKKNIN</sequence>
<proteinExistence type="predicted"/>
<feature type="non-terminal residue" evidence="1">
    <location>
        <position position="122"/>
    </location>
</feature>
<keyword evidence="2" id="KW-1185">Reference proteome</keyword>
<gene>
    <name evidence="1" type="ORF">BDV25DRAFT_167676</name>
</gene>
<name>A0A5N6TCR9_ASPAV</name>
<dbReference type="EMBL" id="ML743110">
    <property type="protein sequence ID" value="KAE8144092.1"/>
    <property type="molecule type" value="Genomic_DNA"/>
</dbReference>
<evidence type="ECO:0000313" key="1">
    <source>
        <dbReference type="EMBL" id="KAE8144092.1"/>
    </source>
</evidence>
<reference evidence="1 2" key="1">
    <citation type="submission" date="2019-04" db="EMBL/GenBank/DDBJ databases">
        <title>Friends and foes A comparative genomics study of 23 Aspergillus species from section Flavi.</title>
        <authorList>
            <consortium name="DOE Joint Genome Institute"/>
            <person name="Kjaerbolling I."/>
            <person name="Vesth T."/>
            <person name="Frisvad J.C."/>
            <person name="Nybo J.L."/>
            <person name="Theobald S."/>
            <person name="Kildgaard S."/>
            <person name="Isbrandt T."/>
            <person name="Kuo A."/>
            <person name="Sato A."/>
            <person name="Lyhne E.K."/>
            <person name="Kogle M.E."/>
            <person name="Wiebenga A."/>
            <person name="Kun R.S."/>
            <person name="Lubbers R.J."/>
            <person name="Makela M.R."/>
            <person name="Barry K."/>
            <person name="Chovatia M."/>
            <person name="Clum A."/>
            <person name="Daum C."/>
            <person name="Haridas S."/>
            <person name="He G."/>
            <person name="LaButti K."/>
            <person name="Lipzen A."/>
            <person name="Mondo S."/>
            <person name="Riley R."/>
            <person name="Salamov A."/>
            <person name="Simmons B.A."/>
            <person name="Magnuson J.K."/>
            <person name="Henrissat B."/>
            <person name="Mortensen U.H."/>
            <person name="Larsen T.O."/>
            <person name="Devries R.P."/>
            <person name="Grigoriev I.V."/>
            <person name="Machida M."/>
            <person name="Baker S.E."/>
            <person name="Andersen M.R."/>
        </authorList>
    </citation>
    <scope>NUCLEOTIDE SEQUENCE [LARGE SCALE GENOMIC DNA]</scope>
    <source>
        <strain evidence="1 2">IBT 18842</strain>
    </source>
</reference>
<evidence type="ECO:0000313" key="2">
    <source>
        <dbReference type="Proteomes" id="UP000325780"/>
    </source>
</evidence>
<organism evidence="1 2">
    <name type="scientific">Aspergillus avenaceus</name>
    <dbReference type="NCBI Taxonomy" id="36643"/>
    <lineage>
        <taxon>Eukaryota</taxon>
        <taxon>Fungi</taxon>
        <taxon>Dikarya</taxon>
        <taxon>Ascomycota</taxon>
        <taxon>Pezizomycotina</taxon>
        <taxon>Eurotiomycetes</taxon>
        <taxon>Eurotiomycetidae</taxon>
        <taxon>Eurotiales</taxon>
        <taxon>Aspergillaceae</taxon>
        <taxon>Aspergillus</taxon>
        <taxon>Aspergillus subgen. Circumdati</taxon>
    </lineage>
</organism>
<dbReference type="Proteomes" id="UP000325780">
    <property type="component" value="Unassembled WGS sequence"/>
</dbReference>